<dbReference type="PANTHER" id="PTHR47691">
    <property type="entry name" value="REGULATOR-RELATED"/>
    <property type="match status" value="1"/>
</dbReference>
<dbReference type="Gene3D" id="1.25.40.10">
    <property type="entry name" value="Tetratricopeptide repeat domain"/>
    <property type="match status" value="1"/>
</dbReference>
<dbReference type="InterPro" id="IPR042197">
    <property type="entry name" value="Apaf_helical"/>
</dbReference>
<dbReference type="Gene3D" id="3.40.50.300">
    <property type="entry name" value="P-loop containing nucleotide triphosphate hydrolases"/>
    <property type="match status" value="1"/>
</dbReference>
<dbReference type="EMBL" id="BAAAOS010000006">
    <property type="protein sequence ID" value="GAA1554071.1"/>
    <property type="molecule type" value="Genomic_DNA"/>
</dbReference>
<keyword evidence="4" id="KW-1185">Reference proteome</keyword>
<dbReference type="InterPro" id="IPR011990">
    <property type="entry name" value="TPR-like_helical_dom_sf"/>
</dbReference>
<dbReference type="InterPro" id="IPR002182">
    <property type="entry name" value="NB-ARC"/>
</dbReference>
<evidence type="ECO:0000313" key="4">
    <source>
        <dbReference type="Proteomes" id="UP001500393"/>
    </source>
</evidence>
<dbReference type="RefSeq" id="WP_344209139.1">
    <property type="nucleotide sequence ID" value="NZ_BAAAOS010000006.1"/>
</dbReference>
<dbReference type="Pfam" id="PF00931">
    <property type="entry name" value="NB-ARC"/>
    <property type="match status" value="1"/>
</dbReference>
<evidence type="ECO:0000313" key="3">
    <source>
        <dbReference type="EMBL" id="GAA1554071.1"/>
    </source>
</evidence>
<dbReference type="InterPro" id="IPR010982">
    <property type="entry name" value="Lambda_DNA-bd_dom_sf"/>
</dbReference>
<dbReference type="InterPro" id="IPR001387">
    <property type="entry name" value="Cro/C1-type_HTH"/>
</dbReference>
<dbReference type="Gene3D" id="1.10.260.40">
    <property type="entry name" value="lambda repressor-like DNA-binding domains"/>
    <property type="match status" value="1"/>
</dbReference>
<evidence type="ECO:0000256" key="1">
    <source>
        <dbReference type="SAM" id="MobiDB-lite"/>
    </source>
</evidence>
<dbReference type="Proteomes" id="UP001500393">
    <property type="component" value="Unassembled WGS sequence"/>
</dbReference>
<sequence>MSVAQLLRRFRARAGLTQESLAEATGLSVQAISALEGGRRRHPRPLTVDLLAKALDLSAEDRLTFEQAGRRTASSADDESAMPGQLPPPITDFTGRNRQLDELLRILRSPYGAAPGVLISAIGGMGGIGKTTLAVEAAHQVAEEYPDGQLYLNLRGGGGDPLEPAQAITQLLNALGIPVSGDPEDLEFAAARYRTALAGRRVLVLLDDATSVAQVTPLIPGVAGSAVVVTSRRGLATLPGVRRLALEPLTEDEALHLLGEIAGHHLVEAAPEAALAVVRECGLLPLAVRIAGGQAAGDLSSLARRLADDTSRLDVLTDPGQGVRSSISLSVAALATSDRPADVAAAKAFPTVSLFGGDHFSLRVAAKVLDLPMDDTEDLLDRLVDVHLLETPGLHEYRMHDLVRDVGRELAATDGEEALAELRRRELECYVAMLWRYDELRGYPEKYGARTGRAWSQGAEDVVDVDQAKRWLVSELPTILRLVRKAAMGDPEERLLAVRMALGMPRLAVDRMRFAEAHQALAIAVRICDTFDSEIEIGRLYQFGSMCCCLGLYGDGVHWNQRVLPLAREKGTSIELATCLINLGHSLGWLGRAAEGMPYAEEALAIVKESGIERFEVGANVGLGSLAGWTGDLARQQEAFDRALELMPLRSAPGPAAVHRNLIGRSLQETGQYDAAVAVLTANLEQIRAQKLDVIEVDALQELGSALLAKGDHRGASDALTTALEIAVRYPAEHREAPILQVLGQLHAGLGQTEAARACWQRSLLLFERAADPSADRVRELLAGSGAEG</sequence>
<comment type="caution">
    <text evidence="3">The sequence shown here is derived from an EMBL/GenBank/DDBJ whole genome shotgun (WGS) entry which is preliminary data.</text>
</comment>
<organism evidence="3 4">
    <name type="scientific">Kribbella sancticallisti</name>
    <dbReference type="NCBI Taxonomy" id="460087"/>
    <lineage>
        <taxon>Bacteria</taxon>
        <taxon>Bacillati</taxon>
        <taxon>Actinomycetota</taxon>
        <taxon>Actinomycetes</taxon>
        <taxon>Propionibacteriales</taxon>
        <taxon>Kribbellaceae</taxon>
        <taxon>Kribbella</taxon>
    </lineage>
</organism>
<dbReference type="InterPro" id="IPR027417">
    <property type="entry name" value="P-loop_NTPase"/>
</dbReference>
<reference evidence="3 4" key="1">
    <citation type="journal article" date="2019" name="Int. J. Syst. Evol. Microbiol.">
        <title>The Global Catalogue of Microorganisms (GCM) 10K type strain sequencing project: providing services to taxonomists for standard genome sequencing and annotation.</title>
        <authorList>
            <consortium name="The Broad Institute Genomics Platform"/>
            <consortium name="The Broad Institute Genome Sequencing Center for Infectious Disease"/>
            <person name="Wu L."/>
            <person name="Ma J."/>
        </authorList>
    </citation>
    <scope>NUCLEOTIDE SEQUENCE [LARGE SCALE GENOMIC DNA]</scope>
    <source>
        <strain evidence="3 4">JCM 14969</strain>
    </source>
</reference>
<accession>A0ABN2C7W1</accession>
<dbReference type="SUPFAM" id="SSF48452">
    <property type="entry name" value="TPR-like"/>
    <property type="match status" value="2"/>
</dbReference>
<gene>
    <name evidence="3" type="ORF">GCM10009789_04390</name>
</gene>
<dbReference type="SUPFAM" id="SSF47413">
    <property type="entry name" value="lambda repressor-like DNA-binding domains"/>
    <property type="match status" value="1"/>
</dbReference>
<name>A0ABN2C7W1_9ACTN</name>
<proteinExistence type="predicted"/>
<dbReference type="PRINTS" id="PR00364">
    <property type="entry name" value="DISEASERSIST"/>
</dbReference>
<dbReference type="PANTHER" id="PTHR47691:SF3">
    <property type="entry name" value="HTH-TYPE TRANSCRIPTIONAL REGULATOR RV0890C-RELATED"/>
    <property type="match status" value="1"/>
</dbReference>
<dbReference type="PROSITE" id="PS50943">
    <property type="entry name" value="HTH_CROC1"/>
    <property type="match status" value="1"/>
</dbReference>
<dbReference type="InterPro" id="IPR019734">
    <property type="entry name" value="TPR_rpt"/>
</dbReference>
<dbReference type="SUPFAM" id="SSF52540">
    <property type="entry name" value="P-loop containing nucleoside triphosphate hydrolases"/>
    <property type="match status" value="1"/>
</dbReference>
<protein>
    <submittedName>
        <fullName evidence="3">XRE family transcriptional regulator</fullName>
    </submittedName>
</protein>
<dbReference type="SMART" id="SM00530">
    <property type="entry name" value="HTH_XRE"/>
    <property type="match status" value="1"/>
</dbReference>
<dbReference type="Gene3D" id="1.10.8.430">
    <property type="entry name" value="Helical domain of apoptotic protease-activating factors"/>
    <property type="match status" value="1"/>
</dbReference>
<dbReference type="Pfam" id="PF01381">
    <property type="entry name" value="HTH_3"/>
    <property type="match status" value="1"/>
</dbReference>
<feature type="domain" description="HTH cro/C1-type" evidence="2">
    <location>
        <begin position="7"/>
        <end position="62"/>
    </location>
</feature>
<dbReference type="CDD" id="cd00093">
    <property type="entry name" value="HTH_XRE"/>
    <property type="match status" value="1"/>
</dbReference>
<evidence type="ECO:0000259" key="2">
    <source>
        <dbReference type="PROSITE" id="PS50943"/>
    </source>
</evidence>
<dbReference type="SMART" id="SM00028">
    <property type="entry name" value="TPR"/>
    <property type="match status" value="4"/>
</dbReference>
<feature type="region of interest" description="Disordered" evidence="1">
    <location>
        <begin position="67"/>
        <end position="94"/>
    </location>
</feature>
<dbReference type="Pfam" id="PF13374">
    <property type="entry name" value="TPR_10"/>
    <property type="match status" value="1"/>
</dbReference>